<dbReference type="PANTHER" id="PTHR23300:SF0">
    <property type="entry name" value="METHANETHIOL OXIDASE"/>
    <property type="match status" value="1"/>
</dbReference>
<dbReference type="STRING" id="104452.A0A0L7LF12"/>
<feature type="non-terminal residue" evidence="3">
    <location>
        <position position="1"/>
    </location>
</feature>
<sequence>DPPYLHGQHKGRAPPQRLERVLELPQRQHSEERPAHPACAAVIDGSEMRSFNCSFPHTTHCLATGEIMISTMGDKEENGKGDFVLIDAKTLKVTGEEYYD</sequence>
<comment type="caution">
    <text evidence="3">The sequence shown here is derived from an EMBL/GenBank/DDBJ whole genome shotgun (WGS) entry which is preliminary data.</text>
</comment>
<feature type="non-terminal residue" evidence="3">
    <location>
        <position position="100"/>
    </location>
</feature>
<accession>A0A0L7LF12</accession>
<comment type="similarity">
    <text evidence="1">Belongs to the selenium-binding protein family.</text>
</comment>
<organism evidence="3 4">
    <name type="scientific">Operophtera brumata</name>
    <name type="common">Winter moth</name>
    <name type="synonym">Phalaena brumata</name>
    <dbReference type="NCBI Taxonomy" id="104452"/>
    <lineage>
        <taxon>Eukaryota</taxon>
        <taxon>Metazoa</taxon>
        <taxon>Ecdysozoa</taxon>
        <taxon>Arthropoda</taxon>
        <taxon>Hexapoda</taxon>
        <taxon>Insecta</taxon>
        <taxon>Pterygota</taxon>
        <taxon>Neoptera</taxon>
        <taxon>Endopterygota</taxon>
        <taxon>Lepidoptera</taxon>
        <taxon>Glossata</taxon>
        <taxon>Ditrysia</taxon>
        <taxon>Geometroidea</taxon>
        <taxon>Geometridae</taxon>
        <taxon>Larentiinae</taxon>
        <taxon>Operophtera</taxon>
    </lineage>
</organism>
<dbReference type="EMBL" id="JTDY01001390">
    <property type="protein sequence ID" value="KOB73990.1"/>
    <property type="molecule type" value="Genomic_DNA"/>
</dbReference>
<keyword evidence="4" id="KW-1185">Reference proteome</keyword>
<proteinExistence type="inferred from homology"/>
<gene>
    <name evidence="3" type="ORF">OBRU01_09796</name>
</gene>
<dbReference type="PANTHER" id="PTHR23300">
    <property type="entry name" value="METHANETHIOL OXIDASE"/>
    <property type="match status" value="1"/>
</dbReference>
<name>A0A0L7LF12_OPEBR</name>
<dbReference type="InterPro" id="IPR008826">
    <property type="entry name" value="Se-bd"/>
</dbReference>
<dbReference type="GO" id="GO:0008430">
    <property type="term" value="F:selenium binding"/>
    <property type="evidence" value="ECO:0007669"/>
    <property type="project" value="InterPro"/>
</dbReference>
<evidence type="ECO:0000256" key="1">
    <source>
        <dbReference type="ARBA" id="ARBA00005606"/>
    </source>
</evidence>
<dbReference type="Proteomes" id="UP000037510">
    <property type="component" value="Unassembled WGS sequence"/>
</dbReference>
<protein>
    <submittedName>
        <fullName evidence="3">Putative selenium-binding protein</fullName>
    </submittedName>
</protein>
<evidence type="ECO:0000313" key="4">
    <source>
        <dbReference type="Proteomes" id="UP000037510"/>
    </source>
</evidence>
<keyword evidence="2" id="KW-0711">Selenium</keyword>
<dbReference type="AlphaFoldDB" id="A0A0L7LF12"/>
<dbReference type="Pfam" id="PF05694">
    <property type="entry name" value="SBP56"/>
    <property type="match status" value="1"/>
</dbReference>
<reference evidence="3 4" key="1">
    <citation type="journal article" date="2015" name="Genome Biol. Evol.">
        <title>The genome of winter moth (Operophtera brumata) provides a genomic perspective on sexual dimorphism and phenology.</title>
        <authorList>
            <person name="Derks M.F."/>
            <person name="Smit S."/>
            <person name="Salis L."/>
            <person name="Schijlen E."/>
            <person name="Bossers A."/>
            <person name="Mateman C."/>
            <person name="Pijl A.S."/>
            <person name="de Ridder D."/>
            <person name="Groenen M.A."/>
            <person name="Visser M.E."/>
            <person name="Megens H.J."/>
        </authorList>
    </citation>
    <scope>NUCLEOTIDE SEQUENCE [LARGE SCALE GENOMIC DNA]</scope>
    <source>
        <strain evidence="3">WM2013NL</strain>
        <tissue evidence="3">Head and thorax</tissue>
    </source>
</reference>
<evidence type="ECO:0000313" key="3">
    <source>
        <dbReference type="EMBL" id="KOB73990.1"/>
    </source>
</evidence>
<evidence type="ECO:0000256" key="2">
    <source>
        <dbReference type="ARBA" id="ARBA00023266"/>
    </source>
</evidence>